<dbReference type="InterPro" id="IPR039624">
    <property type="entry name" value="LEA1/2/D7/KIN2"/>
</dbReference>
<comment type="caution">
    <text evidence="2">The sequence shown here is derived from an EMBL/GenBank/DDBJ whole genome shotgun (WGS) entry which is preliminary data.</text>
</comment>
<dbReference type="PANTHER" id="PTHR34191:SF9">
    <property type="entry name" value="F6D8.10"/>
    <property type="match status" value="1"/>
</dbReference>
<feature type="compositionally biased region" description="Polar residues" evidence="1">
    <location>
        <begin position="155"/>
        <end position="165"/>
    </location>
</feature>
<name>A0ABD3AGP1_9GENT</name>
<keyword evidence="3" id="KW-1185">Reference proteome</keyword>
<sequence>MAGQGPHNPTSGYSSGPVPGQAQMRRSDLVDQPSHNQDHESSFLQETGTQMKNMAQGAAEIGKGAALGAVNMARGAAIGAANIAHGAADAVKHTLGMDANANANVTHHDNNTSNLPSHTNTNHPANCPNNTNCSSNLGDTTNYPANLMDDPAPTHFNNPSNRKNI</sequence>
<gene>
    <name evidence="2" type="ORF">ACH5RR_008165</name>
</gene>
<feature type="region of interest" description="Disordered" evidence="1">
    <location>
        <begin position="1"/>
        <end position="41"/>
    </location>
</feature>
<evidence type="ECO:0000256" key="1">
    <source>
        <dbReference type="SAM" id="MobiDB-lite"/>
    </source>
</evidence>
<organism evidence="2 3">
    <name type="scientific">Cinchona calisaya</name>
    <dbReference type="NCBI Taxonomy" id="153742"/>
    <lineage>
        <taxon>Eukaryota</taxon>
        <taxon>Viridiplantae</taxon>
        <taxon>Streptophyta</taxon>
        <taxon>Embryophyta</taxon>
        <taxon>Tracheophyta</taxon>
        <taxon>Spermatophyta</taxon>
        <taxon>Magnoliopsida</taxon>
        <taxon>eudicotyledons</taxon>
        <taxon>Gunneridae</taxon>
        <taxon>Pentapetalae</taxon>
        <taxon>asterids</taxon>
        <taxon>lamiids</taxon>
        <taxon>Gentianales</taxon>
        <taxon>Rubiaceae</taxon>
        <taxon>Cinchonoideae</taxon>
        <taxon>Cinchoneae</taxon>
        <taxon>Cinchona</taxon>
    </lineage>
</organism>
<proteinExistence type="predicted"/>
<dbReference type="AlphaFoldDB" id="A0ABD3AGP1"/>
<evidence type="ECO:0000313" key="3">
    <source>
        <dbReference type="Proteomes" id="UP001630127"/>
    </source>
</evidence>
<feature type="region of interest" description="Disordered" evidence="1">
    <location>
        <begin position="102"/>
        <end position="127"/>
    </location>
</feature>
<dbReference type="Proteomes" id="UP001630127">
    <property type="component" value="Unassembled WGS sequence"/>
</dbReference>
<reference evidence="2 3" key="1">
    <citation type="submission" date="2024-11" db="EMBL/GenBank/DDBJ databases">
        <title>A near-complete genome assembly of Cinchona calisaya.</title>
        <authorList>
            <person name="Lian D.C."/>
            <person name="Zhao X.W."/>
            <person name="Wei L."/>
        </authorList>
    </citation>
    <scope>NUCLEOTIDE SEQUENCE [LARGE SCALE GENOMIC DNA]</scope>
    <source>
        <tissue evidence="2">Nenye</tissue>
    </source>
</reference>
<accession>A0ABD3AGP1</accession>
<evidence type="ECO:0000313" key="2">
    <source>
        <dbReference type="EMBL" id="KAL3528843.1"/>
    </source>
</evidence>
<dbReference type="PANTHER" id="PTHR34191">
    <property type="entry name" value="LATE EMBRYOGENESIS ABUNDANT PROTEIN (LEA) FAMILY PROTEIN"/>
    <property type="match status" value="1"/>
</dbReference>
<dbReference type="EMBL" id="JBJUIK010000004">
    <property type="protein sequence ID" value="KAL3528843.1"/>
    <property type="molecule type" value="Genomic_DNA"/>
</dbReference>
<protein>
    <submittedName>
        <fullName evidence="2">Uncharacterized protein</fullName>
    </submittedName>
</protein>
<feature type="region of interest" description="Disordered" evidence="1">
    <location>
        <begin position="142"/>
        <end position="165"/>
    </location>
</feature>